<name>A0A482ETG5_SALSP</name>
<geneLocation type="plasmid" evidence="1">
    <name>pSa1423-160k</name>
</geneLocation>
<reference evidence="1" key="1">
    <citation type="submission" date="2019-01" db="EMBL/GenBank/DDBJ databases">
        <title>Salmonella strain 1423 plasmid sequences.</title>
        <authorList>
            <person name="Chen K."/>
            <person name="Chen S."/>
        </authorList>
    </citation>
    <scope>NUCLEOTIDE SEQUENCE</scope>
    <source>
        <strain evidence="1">Sa1423</strain>
        <plasmid evidence="1">pSa1423-160k</plasmid>
    </source>
</reference>
<protein>
    <submittedName>
        <fullName evidence="1">Uncharacterized protein</fullName>
    </submittedName>
</protein>
<keyword evidence="1" id="KW-0614">Plasmid</keyword>
<dbReference type="AlphaFoldDB" id="A0A482ETG5"/>
<gene>
    <name evidence="1" type="ORF">NNIBIDOC_00168</name>
</gene>
<proteinExistence type="predicted"/>
<evidence type="ECO:0000313" key="1">
    <source>
        <dbReference type="EMBL" id="QBM91497.1"/>
    </source>
</evidence>
<organism evidence="1">
    <name type="scientific">Salmonella sp</name>
    <dbReference type="NCBI Taxonomy" id="599"/>
    <lineage>
        <taxon>Bacteria</taxon>
        <taxon>Pseudomonadati</taxon>
        <taxon>Pseudomonadota</taxon>
        <taxon>Gammaproteobacteria</taxon>
        <taxon>Enterobacterales</taxon>
        <taxon>Enterobacteriaceae</taxon>
        <taxon>Salmonella</taxon>
    </lineage>
</organism>
<dbReference type="EMBL" id="MK356558">
    <property type="protein sequence ID" value="QBM91497.1"/>
    <property type="molecule type" value="Genomic_DNA"/>
</dbReference>
<sequence length="83" mass="10015">MSFTPFNFNLMPANEAGPAQRLMSHLSQWIYEPHPLNWWPVCFTFHTSCIQFRVMTERLLLWAIADRRHRYIEDDIFRALFSP</sequence>
<accession>A0A482ETG5</accession>